<comment type="caution">
    <text evidence="13">The sequence shown here is derived from an EMBL/GenBank/DDBJ whole genome shotgun (WGS) entry which is preliminary data.</text>
</comment>
<keyword evidence="5" id="KW-0547">Nucleotide-binding</keyword>
<dbReference type="PANTHER" id="PTHR43065:SF42">
    <property type="entry name" value="TWO-COMPONENT SENSOR PPRA"/>
    <property type="match status" value="1"/>
</dbReference>
<keyword evidence="8" id="KW-0902">Two-component regulatory system</keyword>
<dbReference type="GO" id="GO:0005524">
    <property type="term" value="F:ATP binding"/>
    <property type="evidence" value="ECO:0007669"/>
    <property type="project" value="UniProtKB-KW"/>
</dbReference>
<sequence length="511" mass="57166">MFASGLPAKPAHAEVSRHVRDMCSKASGGLVLILPCAAVAQPLETTAPEDPVQMGIILFLGLIIVLQTIILIFGQASRKKYIRKKDDLKNAQRDLEQRVIERTNKLRNINNQLYDEIAKHEITEELLRETQDYLNSIINSMPSVLIGITRQGLITHWNTAATLATEIPPADALGRNLMDVYPEIPVSIDLIQETIDKGVPQINENIQQGTGSNAQHIDLTVYPLLSSELTGAVIRLDDVTLKVRIENMMIQNEKMMSLGELAAGMAHEINNPLSAILHGVQNIYRRTSAELEQNHRVADDIGIKIEQIQEYLSARDIFKFLDAIRDAGDRSARIVTNMLEFSRSNTLSHQKTDLEELLEHSLELARNSFELKTPEGAEQLEIIKEFDREIPLVRCSPTEMQQVILNLLRNACQAFNNDEYGPPLHPRITLRIRAHQHSVSIEVEDNGPGMTEAVSRHIFEPFFTTKEVGKGTGLGLSVTYFIVTEHHDGTIEVESHPGKGTNFIITLPLTE</sequence>
<dbReference type="PRINTS" id="PR00344">
    <property type="entry name" value="BCTRLSENSOR"/>
</dbReference>
<evidence type="ECO:0000256" key="8">
    <source>
        <dbReference type="ARBA" id="ARBA00023012"/>
    </source>
</evidence>
<dbReference type="InterPro" id="IPR003594">
    <property type="entry name" value="HATPase_dom"/>
</dbReference>
<proteinExistence type="predicted"/>
<dbReference type="CDD" id="cd00130">
    <property type="entry name" value="PAS"/>
    <property type="match status" value="1"/>
</dbReference>
<dbReference type="SUPFAM" id="SSF55785">
    <property type="entry name" value="PYP-like sensor domain (PAS domain)"/>
    <property type="match status" value="1"/>
</dbReference>
<evidence type="ECO:0000256" key="6">
    <source>
        <dbReference type="ARBA" id="ARBA00022777"/>
    </source>
</evidence>
<keyword evidence="14" id="KW-1185">Reference proteome</keyword>
<dbReference type="CDD" id="cd00082">
    <property type="entry name" value="HisKA"/>
    <property type="match status" value="1"/>
</dbReference>
<evidence type="ECO:0000256" key="5">
    <source>
        <dbReference type="ARBA" id="ARBA00022741"/>
    </source>
</evidence>
<dbReference type="SMART" id="SM00388">
    <property type="entry name" value="HisKA"/>
    <property type="match status" value="1"/>
</dbReference>
<dbReference type="SUPFAM" id="SSF47384">
    <property type="entry name" value="Homodimeric domain of signal transducing histidine kinase"/>
    <property type="match status" value="1"/>
</dbReference>
<evidence type="ECO:0000256" key="7">
    <source>
        <dbReference type="ARBA" id="ARBA00022840"/>
    </source>
</evidence>
<keyword evidence="10" id="KW-0812">Transmembrane</keyword>
<feature type="domain" description="PAS" evidence="12">
    <location>
        <begin position="130"/>
        <end position="178"/>
    </location>
</feature>
<dbReference type="Pfam" id="PF00512">
    <property type="entry name" value="HisKA"/>
    <property type="match status" value="1"/>
</dbReference>
<dbReference type="SUPFAM" id="SSF55874">
    <property type="entry name" value="ATPase domain of HSP90 chaperone/DNA topoisomerase II/histidine kinase"/>
    <property type="match status" value="1"/>
</dbReference>
<evidence type="ECO:0000256" key="10">
    <source>
        <dbReference type="SAM" id="Phobius"/>
    </source>
</evidence>
<dbReference type="PROSITE" id="PS50109">
    <property type="entry name" value="HIS_KIN"/>
    <property type="match status" value="1"/>
</dbReference>
<dbReference type="InterPro" id="IPR013767">
    <property type="entry name" value="PAS_fold"/>
</dbReference>
<dbReference type="Proteomes" id="UP000787472">
    <property type="component" value="Unassembled WGS sequence"/>
</dbReference>
<dbReference type="Gene3D" id="1.10.287.130">
    <property type="match status" value="1"/>
</dbReference>
<accession>A0A9E5MJL5</accession>
<evidence type="ECO:0000256" key="2">
    <source>
        <dbReference type="ARBA" id="ARBA00012438"/>
    </source>
</evidence>
<keyword evidence="4" id="KW-0808">Transferase</keyword>
<dbReference type="GO" id="GO:0000155">
    <property type="term" value="F:phosphorelay sensor kinase activity"/>
    <property type="evidence" value="ECO:0007669"/>
    <property type="project" value="InterPro"/>
</dbReference>
<keyword evidence="10" id="KW-1133">Transmembrane helix</keyword>
<keyword evidence="10" id="KW-0472">Membrane</keyword>
<dbReference type="PANTHER" id="PTHR43065">
    <property type="entry name" value="SENSOR HISTIDINE KINASE"/>
    <property type="match status" value="1"/>
</dbReference>
<dbReference type="AlphaFoldDB" id="A0A9E5MJL5"/>
<keyword evidence="3" id="KW-0597">Phosphoprotein</keyword>
<name>A0A9E5MJL5_9GAMM</name>
<dbReference type="Pfam" id="PF02518">
    <property type="entry name" value="HATPase_c"/>
    <property type="match status" value="1"/>
</dbReference>
<evidence type="ECO:0000259" key="11">
    <source>
        <dbReference type="PROSITE" id="PS50109"/>
    </source>
</evidence>
<feature type="coiled-coil region" evidence="9">
    <location>
        <begin position="78"/>
        <end position="112"/>
    </location>
</feature>
<comment type="catalytic activity">
    <reaction evidence="1">
        <text>ATP + protein L-histidine = ADP + protein N-phospho-L-histidine.</text>
        <dbReference type="EC" id="2.7.13.3"/>
    </reaction>
</comment>
<evidence type="ECO:0000259" key="12">
    <source>
        <dbReference type="PROSITE" id="PS50112"/>
    </source>
</evidence>
<dbReference type="EMBL" id="JAAONZ010000004">
    <property type="protein sequence ID" value="NHO65319.1"/>
    <property type="molecule type" value="Genomic_DNA"/>
</dbReference>
<evidence type="ECO:0000256" key="3">
    <source>
        <dbReference type="ARBA" id="ARBA00022553"/>
    </source>
</evidence>
<dbReference type="PROSITE" id="PS50112">
    <property type="entry name" value="PAS"/>
    <property type="match status" value="1"/>
</dbReference>
<evidence type="ECO:0000313" key="14">
    <source>
        <dbReference type="Proteomes" id="UP000787472"/>
    </source>
</evidence>
<keyword evidence="6" id="KW-0418">Kinase</keyword>
<dbReference type="InterPro" id="IPR003661">
    <property type="entry name" value="HisK_dim/P_dom"/>
</dbReference>
<keyword evidence="9" id="KW-0175">Coiled coil</keyword>
<dbReference type="InterPro" id="IPR035965">
    <property type="entry name" value="PAS-like_dom_sf"/>
</dbReference>
<dbReference type="InterPro" id="IPR005467">
    <property type="entry name" value="His_kinase_dom"/>
</dbReference>
<evidence type="ECO:0000256" key="1">
    <source>
        <dbReference type="ARBA" id="ARBA00000085"/>
    </source>
</evidence>
<reference evidence="13" key="1">
    <citation type="submission" date="2020-03" db="EMBL/GenBank/DDBJ databases">
        <authorList>
            <person name="Guo F."/>
        </authorList>
    </citation>
    <scope>NUCLEOTIDE SEQUENCE</scope>
    <source>
        <strain evidence="13">JCM 30134</strain>
    </source>
</reference>
<dbReference type="EC" id="2.7.13.3" evidence="2"/>
<feature type="transmembrane region" description="Helical" evidence="10">
    <location>
        <begin position="52"/>
        <end position="74"/>
    </location>
</feature>
<dbReference type="Gene3D" id="3.30.450.20">
    <property type="entry name" value="PAS domain"/>
    <property type="match status" value="1"/>
</dbReference>
<dbReference type="RefSeq" id="WP_167184007.1">
    <property type="nucleotide sequence ID" value="NZ_JAAONZ010000004.1"/>
</dbReference>
<feature type="domain" description="Histidine kinase" evidence="11">
    <location>
        <begin position="264"/>
        <end position="511"/>
    </location>
</feature>
<dbReference type="InterPro" id="IPR000014">
    <property type="entry name" value="PAS"/>
</dbReference>
<dbReference type="InterPro" id="IPR004358">
    <property type="entry name" value="Sig_transdc_His_kin-like_C"/>
</dbReference>
<dbReference type="GO" id="GO:0006355">
    <property type="term" value="P:regulation of DNA-templated transcription"/>
    <property type="evidence" value="ECO:0007669"/>
    <property type="project" value="InterPro"/>
</dbReference>
<dbReference type="InterPro" id="IPR036890">
    <property type="entry name" value="HATPase_C_sf"/>
</dbReference>
<dbReference type="Gene3D" id="3.30.565.10">
    <property type="entry name" value="Histidine kinase-like ATPase, C-terminal domain"/>
    <property type="match status" value="1"/>
</dbReference>
<organism evidence="13 14">
    <name type="scientific">Pseudomaricurvus hydrocarbonicus</name>
    <dbReference type="NCBI Taxonomy" id="1470433"/>
    <lineage>
        <taxon>Bacteria</taxon>
        <taxon>Pseudomonadati</taxon>
        <taxon>Pseudomonadota</taxon>
        <taxon>Gammaproteobacteria</taxon>
        <taxon>Cellvibrionales</taxon>
        <taxon>Cellvibrionaceae</taxon>
        <taxon>Pseudomaricurvus</taxon>
    </lineage>
</organism>
<dbReference type="InterPro" id="IPR036097">
    <property type="entry name" value="HisK_dim/P_sf"/>
</dbReference>
<keyword evidence="7" id="KW-0067">ATP-binding</keyword>
<evidence type="ECO:0000256" key="9">
    <source>
        <dbReference type="SAM" id="Coils"/>
    </source>
</evidence>
<gene>
    <name evidence="13" type="ORF">G8770_07160</name>
</gene>
<evidence type="ECO:0000256" key="4">
    <source>
        <dbReference type="ARBA" id="ARBA00022679"/>
    </source>
</evidence>
<dbReference type="SMART" id="SM00091">
    <property type="entry name" value="PAS"/>
    <property type="match status" value="1"/>
</dbReference>
<evidence type="ECO:0000313" key="13">
    <source>
        <dbReference type="EMBL" id="NHO65319.1"/>
    </source>
</evidence>
<dbReference type="SMART" id="SM00387">
    <property type="entry name" value="HATPase_c"/>
    <property type="match status" value="1"/>
</dbReference>
<dbReference type="Pfam" id="PF00989">
    <property type="entry name" value="PAS"/>
    <property type="match status" value="1"/>
</dbReference>
<protein>
    <recommendedName>
        <fullName evidence="2">histidine kinase</fullName>
        <ecNumber evidence="2">2.7.13.3</ecNumber>
    </recommendedName>
</protein>